<sequence>MAYHDQAEQEYKTLCDELRKAQSVQQLEELDHRKRVLRRLECADKSDIITVKLCGTGCCACELSASNELMLTEMFYGGVFTDLTPAQIAALLSCLVFQEYARRTAKLSVE</sequence>
<dbReference type="Pfam" id="PF08148">
    <property type="entry name" value="DSHCT"/>
    <property type="match status" value="1"/>
</dbReference>
<accession>A0A0R3PWB1</accession>
<keyword evidence="3" id="KW-1185">Reference proteome</keyword>
<evidence type="ECO:0000313" key="4">
    <source>
        <dbReference type="WBParaSite" id="ACOC_0001041601-mRNA-1"/>
    </source>
</evidence>
<protein>
    <submittedName>
        <fullName evidence="4">DSHCT domain-containing protein</fullName>
    </submittedName>
</protein>
<dbReference type="Proteomes" id="UP000267027">
    <property type="component" value="Unassembled WGS sequence"/>
</dbReference>
<proteinExistence type="predicted"/>
<dbReference type="Gene3D" id="1.10.3380.30">
    <property type="match status" value="1"/>
</dbReference>
<evidence type="ECO:0000259" key="1">
    <source>
        <dbReference type="Pfam" id="PF08148"/>
    </source>
</evidence>
<gene>
    <name evidence="2" type="ORF">ACOC_LOCUS10417</name>
</gene>
<dbReference type="EMBL" id="UYYA01004467">
    <property type="protein sequence ID" value="VDM62002.1"/>
    <property type="molecule type" value="Genomic_DNA"/>
</dbReference>
<dbReference type="OrthoDB" id="64767at2759"/>
<evidence type="ECO:0000313" key="2">
    <source>
        <dbReference type="EMBL" id="VDM62002.1"/>
    </source>
</evidence>
<name>A0A0R3PWB1_ANGCS</name>
<dbReference type="WBParaSite" id="ACOC_0001041601-mRNA-1">
    <property type="protein sequence ID" value="ACOC_0001041601-mRNA-1"/>
    <property type="gene ID" value="ACOC_0001041601"/>
</dbReference>
<dbReference type="AlphaFoldDB" id="A0A0R3PWB1"/>
<reference evidence="4" key="1">
    <citation type="submission" date="2017-02" db="UniProtKB">
        <authorList>
            <consortium name="WormBaseParasite"/>
        </authorList>
    </citation>
    <scope>IDENTIFICATION</scope>
</reference>
<feature type="domain" description="ATP-dependent RNA helicase Ski2/MTR4 C-terminal" evidence="1">
    <location>
        <begin position="56"/>
        <end position="103"/>
    </location>
</feature>
<dbReference type="InterPro" id="IPR012961">
    <property type="entry name" value="Ski2/MTR4_C"/>
</dbReference>
<dbReference type="STRING" id="334426.A0A0R3PWB1"/>
<organism evidence="4">
    <name type="scientific">Angiostrongylus costaricensis</name>
    <name type="common">Nematode worm</name>
    <dbReference type="NCBI Taxonomy" id="334426"/>
    <lineage>
        <taxon>Eukaryota</taxon>
        <taxon>Metazoa</taxon>
        <taxon>Ecdysozoa</taxon>
        <taxon>Nematoda</taxon>
        <taxon>Chromadorea</taxon>
        <taxon>Rhabditida</taxon>
        <taxon>Rhabditina</taxon>
        <taxon>Rhabditomorpha</taxon>
        <taxon>Strongyloidea</taxon>
        <taxon>Metastrongylidae</taxon>
        <taxon>Angiostrongylus</taxon>
    </lineage>
</organism>
<evidence type="ECO:0000313" key="3">
    <source>
        <dbReference type="Proteomes" id="UP000267027"/>
    </source>
</evidence>
<reference evidence="2 3" key="2">
    <citation type="submission" date="2018-11" db="EMBL/GenBank/DDBJ databases">
        <authorList>
            <consortium name="Pathogen Informatics"/>
        </authorList>
    </citation>
    <scope>NUCLEOTIDE SEQUENCE [LARGE SCALE GENOMIC DNA]</scope>
    <source>
        <strain evidence="2 3">Costa Rica</strain>
    </source>
</reference>